<dbReference type="GO" id="GO:0008483">
    <property type="term" value="F:transaminase activity"/>
    <property type="evidence" value="ECO:0007669"/>
    <property type="project" value="UniProtKB-KW"/>
</dbReference>
<evidence type="ECO:0000256" key="2">
    <source>
        <dbReference type="PIRSR" id="PIRSR000390-1"/>
    </source>
</evidence>
<dbReference type="GO" id="GO:0000271">
    <property type="term" value="P:polysaccharide biosynthetic process"/>
    <property type="evidence" value="ECO:0007669"/>
    <property type="project" value="TreeGrafter"/>
</dbReference>
<feature type="active site" description="Proton acceptor" evidence="2">
    <location>
        <position position="182"/>
    </location>
</feature>
<accession>A0A3N4Q1Z7</accession>
<dbReference type="PIRSF" id="PIRSF000390">
    <property type="entry name" value="PLP_StrS"/>
    <property type="match status" value="1"/>
</dbReference>
<dbReference type="CDD" id="cd00616">
    <property type="entry name" value="AHBA_syn"/>
    <property type="match status" value="1"/>
</dbReference>
<dbReference type="PANTHER" id="PTHR30244:SF34">
    <property type="entry name" value="DTDP-4-AMINO-4,6-DIDEOXYGALACTOSE TRANSAMINASE"/>
    <property type="match status" value="1"/>
</dbReference>
<dbReference type="Pfam" id="PF01041">
    <property type="entry name" value="DegT_DnrJ_EryC1"/>
    <property type="match status" value="1"/>
</dbReference>
<evidence type="ECO:0000256" key="3">
    <source>
        <dbReference type="PIRSR" id="PIRSR000390-2"/>
    </source>
</evidence>
<evidence type="ECO:0000313" key="6">
    <source>
        <dbReference type="Proteomes" id="UP000278351"/>
    </source>
</evidence>
<comment type="caution">
    <text evidence="5">The sequence shown here is derived from an EMBL/GenBank/DDBJ whole genome shotgun (WGS) entry which is preliminary data.</text>
</comment>
<evidence type="ECO:0000256" key="1">
    <source>
        <dbReference type="ARBA" id="ARBA00037999"/>
    </source>
</evidence>
<evidence type="ECO:0000313" key="5">
    <source>
        <dbReference type="EMBL" id="RPE13229.1"/>
    </source>
</evidence>
<dbReference type="AlphaFoldDB" id="A0A3N4Q1Z7"/>
<name>A0A3N4Q1Z7_9BACT</name>
<keyword evidence="5" id="KW-0808">Transferase</keyword>
<organism evidence="5 6">
    <name type="scientific">Chitinophaga lutea</name>
    <dbReference type="NCBI Taxonomy" id="2488634"/>
    <lineage>
        <taxon>Bacteria</taxon>
        <taxon>Pseudomonadati</taxon>
        <taxon>Bacteroidota</taxon>
        <taxon>Chitinophagia</taxon>
        <taxon>Chitinophagales</taxon>
        <taxon>Chitinophagaceae</taxon>
        <taxon>Chitinophaga</taxon>
    </lineage>
</organism>
<dbReference type="RefSeq" id="WP_123845747.1">
    <property type="nucleotide sequence ID" value="NZ_RPDH01000001.1"/>
</dbReference>
<dbReference type="Gene3D" id="3.90.1150.10">
    <property type="entry name" value="Aspartate Aminotransferase, domain 1"/>
    <property type="match status" value="1"/>
</dbReference>
<sequence length="368" mass="40828">MSFIPLMRPNITEDDIKTVCEVLRSGMLVQGKHVEQLENRLIQTFQGKFASALSNGTATLHLALKVLGIGPGDEVIVPAFSFMATANVVELIGATPVFVDIDIDTFNIDPTLIEAAITTRTRAIIPVHEFGLSAEIGEIMNIAAKYSLHVIEDAACALGATENGRHVGTFGDFGSFSFHPRKAITTGEGGALLTNKPDLHKTVQILRNHGIQMKDGEIDFSDFGYNYRLTDFQAALFNSQFARLPQIIETRQKLAAIYLSELKAYPQFKLPSVPPGKNHTWQTFHILIPDYIDRGNVIEKMRSYGIGTNYGAQCMPFMNSFRRKYNLDCHRHFPNALKAYLQGLALPLYEGLTPQDIHVCVNTLIKST</sequence>
<keyword evidence="5" id="KW-0032">Aminotransferase</keyword>
<dbReference type="InterPro" id="IPR015422">
    <property type="entry name" value="PyrdxlP-dep_Trfase_small"/>
</dbReference>
<dbReference type="EMBL" id="RPDH01000001">
    <property type="protein sequence ID" value="RPE13229.1"/>
    <property type="molecule type" value="Genomic_DNA"/>
</dbReference>
<dbReference type="InterPro" id="IPR015424">
    <property type="entry name" value="PyrdxlP-dep_Trfase"/>
</dbReference>
<evidence type="ECO:0000256" key="4">
    <source>
        <dbReference type="RuleBase" id="RU004508"/>
    </source>
</evidence>
<dbReference type="Proteomes" id="UP000278351">
    <property type="component" value="Unassembled WGS sequence"/>
</dbReference>
<keyword evidence="6" id="KW-1185">Reference proteome</keyword>
<gene>
    <name evidence="5" type="ORF">EGT74_06785</name>
</gene>
<comment type="similarity">
    <text evidence="1 4">Belongs to the DegT/DnrJ/EryC1 family.</text>
</comment>
<protein>
    <submittedName>
        <fullName evidence="5">DegT/DnrJ/EryC1/StrS family aminotransferase</fullName>
    </submittedName>
</protein>
<dbReference type="PANTHER" id="PTHR30244">
    <property type="entry name" value="TRANSAMINASE"/>
    <property type="match status" value="1"/>
</dbReference>
<feature type="modified residue" description="N6-(pyridoxal phosphate)lysine" evidence="3">
    <location>
        <position position="182"/>
    </location>
</feature>
<dbReference type="OrthoDB" id="9810913at2"/>
<dbReference type="GO" id="GO:0030170">
    <property type="term" value="F:pyridoxal phosphate binding"/>
    <property type="evidence" value="ECO:0007669"/>
    <property type="project" value="TreeGrafter"/>
</dbReference>
<dbReference type="InterPro" id="IPR015421">
    <property type="entry name" value="PyrdxlP-dep_Trfase_major"/>
</dbReference>
<dbReference type="SUPFAM" id="SSF53383">
    <property type="entry name" value="PLP-dependent transferases"/>
    <property type="match status" value="1"/>
</dbReference>
<dbReference type="Gene3D" id="3.40.640.10">
    <property type="entry name" value="Type I PLP-dependent aspartate aminotransferase-like (Major domain)"/>
    <property type="match status" value="1"/>
</dbReference>
<reference evidence="5 6" key="1">
    <citation type="submission" date="2018-11" db="EMBL/GenBank/DDBJ databases">
        <title>Chitinophaga lutea sp.nov., isolate from arsenic contaminated soil.</title>
        <authorList>
            <person name="Zong Y."/>
        </authorList>
    </citation>
    <scope>NUCLEOTIDE SEQUENCE [LARGE SCALE GENOMIC DNA]</scope>
    <source>
        <strain evidence="5 6">ZY74</strain>
    </source>
</reference>
<proteinExistence type="inferred from homology"/>
<keyword evidence="3 4" id="KW-0663">Pyridoxal phosphate</keyword>
<dbReference type="InterPro" id="IPR000653">
    <property type="entry name" value="DegT/StrS_aminotransferase"/>
</dbReference>